<feature type="domain" description="Fibronectin type-III" evidence="11">
    <location>
        <begin position="988"/>
        <end position="1082"/>
    </location>
</feature>
<evidence type="ECO:0000256" key="10">
    <source>
        <dbReference type="SAM" id="Phobius"/>
    </source>
</evidence>
<organism evidence="12 13">
    <name type="scientific">Sander lucioperca</name>
    <name type="common">Pike-perch</name>
    <name type="synonym">Perca lucioperca</name>
    <dbReference type="NCBI Taxonomy" id="283035"/>
    <lineage>
        <taxon>Eukaryota</taxon>
        <taxon>Metazoa</taxon>
        <taxon>Chordata</taxon>
        <taxon>Craniata</taxon>
        <taxon>Vertebrata</taxon>
        <taxon>Euteleostomi</taxon>
        <taxon>Actinopterygii</taxon>
        <taxon>Neopterygii</taxon>
        <taxon>Teleostei</taxon>
        <taxon>Neoteleostei</taxon>
        <taxon>Acanthomorphata</taxon>
        <taxon>Eupercaria</taxon>
        <taxon>Perciformes</taxon>
        <taxon>Percoidei</taxon>
        <taxon>Percidae</taxon>
        <taxon>Luciopercinae</taxon>
        <taxon>Sander</taxon>
    </lineage>
</organism>
<feature type="transmembrane region" description="Helical" evidence="10">
    <location>
        <begin position="1213"/>
        <end position="1236"/>
    </location>
</feature>
<dbReference type="GeneTree" id="ENSGT00940000159319"/>
<comment type="similarity">
    <text evidence="7">Belongs to the FNDC3 family.</text>
</comment>
<dbReference type="FunFam" id="2.60.40.10:FF:000337">
    <property type="entry name" value="fibronectin type-III domain-containing protein 3A isoform X2"/>
    <property type="match status" value="1"/>
</dbReference>
<keyword evidence="3" id="KW-0677">Repeat</keyword>
<feature type="domain" description="Fibronectin type-III" evidence="11">
    <location>
        <begin position="387"/>
        <end position="480"/>
    </location>
</feature>
<dbReference type="AlphaFoldDB" id="A0A8C9WZ14"/>
<evidence type="ECO:0000256" key="9">
    <source>
        <dbReference type="SAM" id="MobiDB-lite"/>
    </source>
</evidence>
<protein>
    <recommendedName>
        <fullName evidence="8">Fibronectin type-III domain-containing protein 3A</fullName>
    </recommendedName>
</protein>
<feature type="domain" description="Fibronectin type-III" evidence="11">
    <location>
        <begin position="577"/>
        <end position="674"/>
    </location>
</feature>
<evidence type="ECO:0000256" key="1">
    <source>
        <dbReference type="ARBA" id="ARBA00004194"/>
    </source>
</evidence>
<gene>
    <name evidence="12" type="primary">fndc3a</name>
</gene>
<dbReference type="FunFam" id="2.60.40.10:FF:000175">
    <property type="entry name" value="Fibronectin type III domain containing 3A"/>
    <property type="match status" value="1"/>
</dbReference>
<dbReference type="FunFam" id="2.60.40.10:FF:000366">
    <property type="entry name" value="fibronectin type-III domain-containing protein 3A isoform X1"/>
    <property type="match status" value="1"/>
</dbReference>
<evidence type="ECO:0000256" key="4">
    <source>
        <dbReference type="ARBA" id="ARBA00022989"/>
    </source>
</evidence>
<proteinExistence type="inferred from homology"/>
<feature type="domain" description="Fibronectin type-III" evidence="11">
    <location>
        <begin position="772"/>
        <end position="865"/>
    </location>
</feature>
<feature type="compositionally biased region" description="Acidic residues" evidence="9">
    <location>
        <begin position="888"/>
        <end position="898"/>
    </location>
</feature>
<dbReference type="CDD" id="cd00063">
    <property type="entry name" value="FN3"/>
    <property type="match status" value="9"/>
</dbReference>
<reference evidence="12" key="2">
    <citation type="submission" date="2025-09" db="UniProtKB">
        <authorList>
            <consortium name="Ensembl"/>
        </authorList>
    </citation>
    <scope>IDENTIFICATION</scope>
</reference>
<dbReference type="Gene3D" id="2.60.40.10">
    <property type="entry name" value="Immunoglobulins"/>
    <property type="match status" value="9"/>
</dbReference>
<evidence type="ECO:0000259" key="11">
    <source>
        <dbReference type="PROSITE" id="PS50853"/>
    </source>
</evidence>
<feature type="domain" description="Fibronectin type-III" evidence="11">
    <location>
        <begin position="678"/>
        <end position="771"/>
    </location>
</feature>
<comment type="subcellular location">
    <subcellularLocation>
        <location evidence="1">Golgi apparatus membrane</location>
        <topology evidence="1">Single-pass membrane protein</topology>
    </subcellularLocation>
</comment>
<dbReference type="Ensembl" id="ENSSLUT00000001484.1">
    <property type="protein sequence ID" value="ENSSLUP00000001406.1"/>
    <property type="gene ID" value="ENSSLUG00000000326.1"/>
</dbReference>
<feature type="region of interest" description="Disordered" evidence="9">
    <location>
        <begin position="169"/>
        <end position="272"/>
    </location>
</feature>
<feature type="domain" description="Fibronectin type-III" evidence="11">
    <location>
        <begin position="483"/>
        <end position="576"/>
    </location>
</feature>
<feature type="domain" description="Fibronectin type-III" evidence="11">
    <location>
        <begin position="278"/>
        <end position="383"/>
    </location>
</feature>
<evidence type="ECO:0000256" key="6">
    <source>
        <dbReference type="ARBA" id="ARBA00023136"/>
    </source>
</evidence>
<feature type="compositionally biased region" description="Basic and acidic residues" evidence="9">
    <location>
        <begin position="182"/>
        <end position="203"/>
    </location>
</feature>
<keyword evidence="6 10" id="KW-0472">Membrane</keyword>
<feature type="region of interest" description="Disordered" evidence="9">
    <location>
        <begin position="884"/>
        <end position="911"/>
    </location>
</feature>
<dbReference type="PANTHER" id="PTHR24099:SF9">
    <property type="entry name" value="FIBRONECTIN TYPE-III DOMAIN-CONTAINING PROTEIN 3A"/>
    <property type="match status" value="1"/>
</dbReference>
<dbReference type="Pfam" id="PF00041">
    <property type="entry name" value="fn3"/>
    <property type="match status" value="8"/>
</dbReference>
<feature type="region of interest" description="Disordered" evidence="9">
    <location>
        <begin position="298"/>
        <end position="318"/>
    </location>
</feature>
<evidence type="ECO:0000256" key="7">
    <source>
        <dbReference type="ARBA" id="ARBA00038207"/>
    </source>
</evidence>
<dbReference type="FunFam" id="2.60.40.10:FF:000373">
    <property type="entry name" value="fibronectin type-III domain-containing protein 3A isoform X1"/>
    <property type="match status" value="1"/>
</dbReference>
<reference evidence="12" key="1">
    <citation type="submission" date="2025-08" db="UniProtKB">
        <authorList>
            <consortium name="Ensembl"/>
        </authorList>
    </citation>
    <scope>IDENTIFICATION</scope>
</reference>
<evidence type="ECO:0000256" key="3">
    <source>
        <dbReference type="ARBA" id="ARBA00022737"/>
    </source>
</evidence>
<dbReference type="FunFam" id="2.60.40.10:FF:000210">
    <property type="entry name" value="Fibronectin type III domain containing 3A"/>
    <property type="match status" value="1"/>
</dbReference>
<name>A0A8C9WZ14_SANLU</name>
<keyword evidence="5" id="KW-0333">Golgi apparatus</keyword>
<feature type="domain" description="Fibronectin type-III" evidence="11">
    <location>
        <begin position="903"/>
        <end position="987"/>
    </location>
</feature>
<feature type="region of interest" description="Disordered" evidence="9">
    <location>
        <begin position="1"/>
        <end position="32"/>
    </location>
</feature>
<dbReference type="FunFam" id="2.60.40.10:FF:000180">
    <property type="entry name" value="Fibronectin type III domain containing 3A"/>
    <property type="match status" value="1"/>
</dbReference>
<dbReference type="Proteomes" id="UP000694568">
    <property type="component" value="Unplaced"/>
</dbReference>
<evidence type="ECO:0000256" key="8">
    <source>
        <dbReference type="ARBA" id="ARBA00067092"/>
    </source>
</evidence>
<evidence type="ECO:0000313" key="12">
    <source>
        <dbReference type="Ensembl" id="ENSSLUP00000001406.1"/>
    </source>
</evidence>
<dbReference type="PRINTS" id="PR00014">
    <property type="entry name" value="FNTYPEIII"/>
</dbReference>
<feature type="domain" description="Fibronectin type-III" evidence="11">
    <location>
        <begin position="1083"/>
        <end position="1181"/>
    </location>
</feature>
<dbReference type="GO" id="GO:0000139">
    <property type="term" value="C:Golgi membrane"/>
    <property type="evidence" value="ECO:0007669"/>
    <property type="project" value="UniProtKB-SubCell"/>
</dbReference>
<evidence type="ECO:0000313" key="13">
    <source>
        <dbReference type="Proteomes" id="UP000694568"/>
    </source>
</evidence>
<dbReference type="PROSITE" id="PS50853">
    <property type="entry name" value="FN3"/>
    <property type="match status" value="9"/>
</dbReference>
<dbReference type="InterPro" id="IPR013783">
    <property type="entry name" value="Ig-like_fold"/>
</dbReference>
<evidence type="ECO:0000256" key="2">
    <source>
        <dbReference type="ARBA" id="ARBA00022692"/>
    </source>
</evidence>
<dbReference type="SMART" id="SM00060">
    <property type="entry name" value="FN3"/>
    <property type="match status" value="9"/>
</dbReference>
<dbReference type="SUPFAM" id="SSF49265">
    <property type="entry name" value="Fibronectin type III"/>
    <property type="match status" value="6"/>
</dbReference>
<accession>A0A8C9WZ14</accession>
<dbReference type="InterPro" id="IPR003961">
    <property type="entry name" value="FN3_dom"/>
</dbReference>
<dbReference type="PANTHER" id="PTHR24099">
    <property type="entry name" value="E3 UBIQUITIN-PROTEIN LIGASE TRIM36-RELATED"/>
    <property type="match status" value="1"/>
</dbReference>
<sequence length="1237" mass="134453">MADHTPPLESGQLLSPDLPILASPPPSAMVNGEGPQQVILVQVNPGEAFTIRREDGQFQCITGPAQVPMMSPNGSVPPIYVPPGYVSQIIEENGVRRVLVLPQQPEFHPGGHSPLHHPPPPPHAHLPAFIPHPAMMPPPPHLYTGMAGGVGDMSSQYISQYHPAHIYSEQDSHSQHGRPPFVHRDDRTSKTYERLQKKLKDRQGGGGGGQVKDSPPPSPQKTCSSPPTVDIHNGVGGNALEAEQGQLSHAAAGPDRQTGRGRNGESGGKQFLHSIRDGHTNLIPVSDIQARGVVASWGAPTRPESENGSVEDDCTPPEPLSYEVSISFSGKDGKYKSMYCGEELSATLEDLRPATDYHVRVQAMCNCLQGSPSEAVSFTTLSCEPDPPNAPRKASGTKNTLVLQWKPPCDNGSKIQNYILQWDEGKGTGIFEQCYYGPQKQYRVTKLSPASRYSFRLAAKNDMGVSEFSEVVDLFTSCSVPLPPFPPELEMAGVTWLCMKWQRPTSSPKEDDIYYVLEMEEEGSGYGFQPSYDGEELSCTVRNLHRSTKYKFRVAAYNSEGKSNPSQVVEFITNPDRPSSPCRPVIRGRVLPNSFKMAWEPPKDNGGAEVTKYVVELSEGLSGLSWELVYSGPAMEHVCEGLKPGCSYQTRVYCMSEGGQSPLSETLQVQTPAVPPGPCQPPRLVGKPKAREVQLRWGPPQVDGGSPVSCYSVEVSGPQSEESREVYQGPELDCSVGGLMPGKTYSFRLKAANKAGFGPLSERCEVSTGPGAPEQCKAASTTCKSPSCVVVSWEAPPCNGAPVTEFRLEWGAAEGSMQVCYTGPGLSHEMKGLLPATNYFCRVQAVNVAGVGPFSEAVLCQTPCSVPAAVSNIYALKESELRRYETPVDADDDEEEEDGGSRPPPPPLYSPSTCLGVSWDPPCDHGSEITSYLIDLGERQPIVAGPVTKHIIQHLQPDTSYRIRIQALNSLGAGPFSHTFKLKTKPLPPQPPRLECTAFSHQTLRLKWGDGPAKAATSDALQYQLQMGDKSGRFISLYKGPCHTHKVQRLNESTSYTFRIQAFNEAGEGPFSNVYTFTTPRSPPAPVKVPKVERLDDNSCEVTWEALPPMKGDPIIYTLQCMMGNSEFKQAYKGSATSYHVQSLQPNSDYRFRVCAIRQCHDAPELSGPYSPTVTLSPQRSDVVLGGSAAGSGSRAGAESSRSRRSMTDEQCAFLLLMVFAVIAILIAFVIQYFVIK</sequence>
<dbReference type="InterPro" id="IPR036116">
    <property type="entry name" value="FN3_sf"/>
</dbReference>
<keyword evidence="13" id="KW-1185">Reference proteome</keyword>
<dbReference type="InterPro" id="IPR050617">
    <property type="entry name" value="E3_ligase_FN3/SPRY"/>
</dbReference>
<evidence type="ECO:0000256" key="5">
    <source>
        <dbReference type="ARBA" id="ARBA00023034"/>
    </source>
</evidence>
<dbReference type="FunFam" id="2.60.40.10:FF:000185">
    <property type="entry name" value="Fibronectin type III domain containing 3A"/>
    <property type="match status" value="1"/>
</dbReference>
<keyword evidence="2 10" id="KW-0812">Transmembrane</keyword>
<keyword evidence="4 10" id="KW-1133">Transmembrane helix</keyword>
<dbReference type="FunFam" id="2.60.40.10:FF:000195">
    <property type="entry name" value="Fibronectin type III domain containing 3A"/>
    <property type="match status" value="1"/>
</dbReference>